<dbReference type="PANTHER" id="PTHR38011:SF11">
    <property type="entry name" value="2,5-DIAMINO-6-RIBOSYLAMINO-4(3H)-PYRIMIDINONE 5'-PHOSPHATE REDUCTASE"/>
    <property type="match status" value="1"/>
</dbReference>
<feature type="domain" description="Bacterial bifunctional deaminase-reductase C-terminal" evidence="1">
    <location>
        <begin position="3"/>
        <end position="178"/>
    </location>
</feature>
<reference evidence="2 3" key="1">
    <citation type="submission" date="2016-10" db="EMBL/GenBank/DDBJ databases">
        <authorList>
            <person name="de Groot N.N."/>
        </authorList>
    </citation>
    <scope>NUCLEOTIDE SEQUENCE [LARGE SCALE GENOMIC DNA]</scope>
    <source>
        <strain evidence="2 3">DSM 21741</strain>
    </source>
</reference>
<dbReference type="GO" id="GO:0008703">
    <property type="term" value="F:5-amino-6-(5-phosphoribosylamino)uracil reductase activity"/>
    <property type="evidence" value="ECO:0007669"/>
    <property type="project" value="InterPro"/>
</dbReference>
<dbReference type="Gene3D" id="3.40.430.10">
    <property type="entry name" value="Dihydrofolate Reductase, subunit A"/>
    <property type="match status" value="1"/>
</dbReference>
<organism evidence="2 3">
    <name type="scientific">Friedmanniella luteola</name>
    <dbReference type="NCBI Taxonomy" id="546871"/>
    <lineage>
        <taxon>Bacteria</taxon>
        <taxon>Bacillati</taxon>
        <taxon>Actinomycetota</taxon>
        <taxon>Actinomycetes</taxon>
        <taxon>Propionibacteriales</taxon>
        <taxon>Nocardioidaceae</taxon>
        <taxon>Friedmanniella</taxon>
    </lineage>
</organism>
<gene>
    <name evidence="2" type="ORF">SAMN04488543_3937</name>
</gene>
<dbReference type="InterPro" id="IPR024072">
    <property type="entry name" value="DHFR-like_dom_sf"/>
</dbReference>
<dbReference type="OrthoDB" id="3471498at2"/>
<evidence type="ECO:0000313" key="3">
    <source>
        <dbReference type="Proteomes" id="UP000199092"/>
    </source>
</evidence>
<accession>A0A1H1ZQP7</accession>
<evidence type="ECO:0000259" key="1">
    <source>
        <dbReference type="Pfam" id="PF01872"/>
    </source>
</evidence>
<dbReference type="Pfam" id="PF01872">
    <property type="entry name" value="RibD_C"/>
    <property type="match status" value="1"/>
</dbReference>
<dbReference type="InterPro" id="IPR050765">
    <property type="entry name" value="Riboflavin_Biosynth_HTPR"/>
</dbReference>
<dbReference type="Proteomes" id="UP000199092">
    <property type="component" value="Chromosome I"/>
</dbReference>
<dbReference type="PANTHER" id="PTHR38011">
    <property type="entry name" value="DIHYDROFOLATE REDUCTASE FAMILY PROTEIN (AFU_ORTHOLOGUE AFUA_8G06820)"/>
    <property type="match status" value="1"/>
</dbReference>
<name>A0A1H1ZQP7_9ACTN</name>
<dbReference type="STRING" id="546871.SAMN04488543_3937"/>
<dbReference type="EMBL" id="LT629749">
    <property type="protein sequence ID" value="SDT35970.1"/>
    <property type="molecule type" value="Genomic_DNA"/>
</dbReference>
<sequence length="185" mass="20626">MAKLIYAMITSLDGYAEAAEGDLGLGAEDEEVHTFIDDTFRHVGTYLYGRRMYETMVFWETAHTDPDAPPHIVRYARGWQAAEKVVYSTTLPAVSSARTRVERSFDPDAVRRLKAEAEQDLSVDGPTLAAQAIAAGLVDEYHLFITTSVVGGGKRFFPDGVRLDLQLVEERAFATGLVYARYRTR</sequence>
<dbReference type="GO" id="GO:0009231">
    <property type="term" value="P:riboflavin biosynthetic process"/>
    <property type="evidence" value="ECO:0007669"/>
    <property type="project" value="InterPro"/>
</dbReference>
<protein>
    <submittedName>
        <fullName evidence="2">Dihydrofolate reductase</fullName>
    </submittedName>
</protein>
<evidence type="ECO:0000313" key="2">
    <source>
        <dbReference type="EMBL" id="SDT35970.1"/>
    </source>
</evidence>
<proteinExistence type="predicted"/>
<dbReference type="InterPro" id="IPR002734">
    <property type="entry name" value="RibDG_C"/>
</dbReference>
<keyword evidence="3" id="KW-1185">Reference proteome</keyword>
<dbReference type="SUPFAM" id="SSF53597">
    <property type="entry name" value="Dihydrofolate reductase-like"/>
    <property type="match status" value="1"/>
</dbReference>
<dbReference type="RefSeq" id="WP_091415126.1">
    <property type="nucleotide sequence ID" value="NZ_LT629749.1"/>
</dbReference>
<dbReference type="AlphaFoldDB" id="A0A1H1ZQP7"/>